<comment type="similarity">
    <text evidence="1">Belongs to the CpsD/CapB family.</text>
</comment>
<evidence type="ECO:0000256" key="9">
    <source>
        <dbReference type="SAM" id="MobiDB-lite"/>
    </source>
</evidence>
<evidence type="ECO:0000256" key="6">
    <source>
        <dbReference type="ARBA" id="ARBA00022840"/>
    </source>
</evidence>
<organism evidence="11 12">
    <name type="scientific">Novosphingobium panipatense</name>
    <dbReference type="NCBI Taxonomy" id="428991"/>
    <lineage>
        <taxon>Bacteria</taxon>
        <taxon>Pseudomonadati</taxon>
        <taxon>Pseudomonadota</taxon>
        <taxon>Alphaproteobacteria</taxon>
        <taxon>Sphingomonadales</taxon>
        <taxon>Sphingomonadaceae</taxon>
        <taxon>Novosphingobium</taxon>
    </lineage>
</organism>
<name>A0ABY1QJ15_9SPHN</name>
<protein>
    <recommendedName>
        <fullName evidence="2">non-specific protein-tyrosine kinase</fullName>
        <ecNumber evidence="2">2.7.10.2</ecNumber>
    </recommendedName>
</protein>
<dbReference type="Proteomes" id="UP001157910">
    <property type="component" value="Unassembled WGS sequence"/>
</dbReference>
<sequence>MNQSIVLAPPPGQIAPTAGTRVPHTTADRVDAGALIAFLRRRWPLMLALTLGSLAAGFVISARQTPTYLSTADVTLDPKVAPVAPLTDEDRLAAQGAMGETWIDTQVEEMASSRNVAAVVKRLDLARDPRFLVEGATQKQARDAAIAYVEGGVTTARTGATYTLSISFESEDAREAARVANAFAEQYTQGSVTEKEAADARSLKEIGSRMEQARRQASDDAAALARYRLAYNLPSTSDRSLTEQEISAYNQEVTSARAQAAEDAARLAIARQQLGSGSSGEDVGETLGSPVIGSLRQQQALHAAEIASLSSKYGPRHPDLQRARSQLQAVDAQIRDEIGRVISNLSARAAVSQRRAESLSGSLQASEGALRRDNIAMVALQDLEQRAQASRQLYESYLGRHRELAARSGIRRPEARVLHPAQPSDVPARPNILLNLTLAGAIGVGLGLICALFAELQFSGFSSGEEVEQRLGLNYLCSIPELASVTSRKARGNPVDAVIDQPRSAFAEAFRNLRTSIAFSVESPKIIAITSALPSEGKTTVALCLARSMAEACDAILLIDCDVRRRGVSRWIGSPRAVGLLEVLRGEASLEEAVVTDPRTGLAILPLSAAQEDHALLTGPAMDALLARAAPAFDAIIMDTAPVLPMADARLLLGKADAAVIATRWRHTPEAAIRSLLRLLPGGAVGLAGLILTRVNVRKQAAFGLDENAFYKAYKSYYA</sequence>
<dbReference type="CDD" id="cd05387">
    <property type="entry name" value="BY-kinase"/>
    <property type="match status" value="1"/>
</dbReference>
<dbReference type="InterPro" id="IPR027417">
    <property type="entry name" value="P-loop_NTPase"/>
</dbReference>
<dbReference type="EC" id="2.7.10.2" evidence="2"/>
<comment type="caution">
    <text evidence="11">The sequence shown here is derived from an EMBL/GenBank/DDBJ whole genome shotgun (WGS) entry which is preliminary data.</text>
</comment>
<keyword evidence="6" id="KW-0067">ATP-binding</keyword>
<accession>A0ABY1QJ15</accession>
<dbReference type="PANTHER" id="PTHR32309:SF13">
    <property type="entry name" value="FERRIC ENTEROBACTIN TRANSPORT PROTEIN FEPE"/>
    <property type="match status" value="1"/>
</dbReference>
<feature type="domain" description="AAA" evidence="10">
    <location>
        <begin position="525"/>
        <end position="667"/>
    </location>
</feature>
<keyword evidence="12" id="KW-1185">Reference proteome</keyword>
<dbReference type="InterPro" id="IPR005702">
    <property type="entry name" value="Wzc-like_C"/>
</dbReference>
<evidence type="ECO:0000256" key="8">
    <source>
        <dbReference type="ARBA" id="ARBA00051245"/>
    </source>
</evidence>
<evidence type="ECO:0000256" key="2">
    <source>
        <dbReference type="ARBA" id="ARBA00011903"/>
    </source>
</evidence>
<evidence type="ECO:0000256" key="7">
    <source>
        <dbReference type="ARBA" id="ARBA00023137"/>
    </source>
</evidence>
<dbReference type="InterPro" id="IPR025669">
    <property type="entry name" value="AAA_dom"/>
</dbReference>
<dbReference type="InterPro" id="IPR050445">
    <property type="entry name" value="Bact_polysacc_biosynth/exp"/>
</dbReference>
<evidence type="ECO:0000313" key="12">
    <source>
        <dbReference type="Proteomes" id="UP001157910"/>
    </source>
</evidence>
<keyword evidence="3" id="KW-0808">Transferase</keyword>
<keyword evidence="7" id="KW-0829">Tyrosine-protein kinase</keyword>
<proteinExistence type="inferred from homology"/>
<keyword evidence="5" id="KW-0418">Kinase</keyword>
<evidence type="ECO:0000313" key="11">
    <source>
        <dbReference type="EMBL" id="SMP70022.1"/>
    </source>
</evidence>
<dbReference type="Gene3D" id="3.40.50.300">
    <property type="entry name" value="P-loop containing nucleotide triphosphate hydrolases"/>
    <property type="match status" value="1"/>
</dbReference>
<evidence type="ECO:0000256" key="4">
    <source>
        <dbReference type="ARBA" id="ARBA00022741"/>
    </source>
</evidence>
<reference evidence="11 12" key="1">
    <citation type="submission" date="2017-05" db="EMBL/GenBank/DDBJ databases">
        <authorList>
            <person name="Varghese N."/>
            <person name="Submissions S."/>
        </authorList>
    </citation>
    <scope>NUCLEOTIDE SEQUENCE [LARGE SCALE GENOMIC DNA]</scope>
    <source>
        <strain evidence="11 12">SM16</strain>
    </source>
</reference>
<keyword evidence="4" id="KW-0547">Nucleotide-binding</keyword>
<evidence type="ECO:0000256" key="3">
    <source>
        <dbReference type="ARBA" id="ARBA00022679"/>
    </source>
</evidence>
<feature type="region of interest" description="Disordered" evidence="9">
    <location>
        <begin position="1"/>
        <end position="20"/>
    </location>
</feature>
<evidence type="ECO:0000256" key="5">
    <source>
        <dbReference type="ARBA" id="ARBA00022777"/>
    </source>
</evidence>
<dbReference type="PANTHER" id="PTHR32309">
    <property type="entry name" value="TYROSINE-PROTEIN KINASE"/>
    <property type="match status" value="1"/>
</dbReference>
<dbReference type="SUPFAM" id="SSF52540">
    <property type="entry name" value="P-loop containing nucleoside triphosphate hydrolases"/>
    <property type="match status" value="1"/>
</dbReference>
<dbReference type="Pfam" id="PF13614">
    <property type="entry name" value="AAA_31"/>
    <property type="match status" value="1"/>
</dbReference>
<dbReference type="EMBL" id="FXUI01000005">
    <property type="protein sequence ID" value="SMP70022.1"/>
    <property type="molecule type" value="Genomic_DNA"/>
</dbReference>
<dbReference type="RefSeq" id="WP_283406189.1">
    <property type="nucleotide sequence ID" value="NZ_FXUI01000005.1"/>
</dbReference>
<evidence type="ECO:0000256" key="1">
    <source>
        <dbReference type="ARBA" id="ARBA00007316"/>
    </source>
</evidence>
<comment type="catalytic activity">
    <reaction evidence="8">
        <text>L-tyrosyl-[protein] + ATP = O-phospho-L-tyrosyl-[protein] + ADP + H(+)</text>
        <dbReference type="Rhea" id="RHEA:10596"/>
        <dbReference type="Rhea" id="RHEA-COMP:10136"/>
        <dbReference type="Rhea" id="RHEA-COMP:20101"/>
        <dbReference type="ChEBI" id="CHEBI:15378"/>
        <dbReference type="ChEBI" id="CHEBI:30616"/>
        <dbReference type="ChEBI" id="CHEBI:46858"/>
        <dbReference type="ChEBI" id="CHEBI:61978"/>
        <dbReference type="ChEBI" id="CHEBI:456216"/>
        <dbReference type="EC" id="2.7.10.2"/>
    </reaction>
</comment>
<gene>
    <name evidence="11" type="ORF">SAMN06296065_105221</name>
</gene>
<evidence type="ECO:0000259" key="10">
    <source>
        <dbReference type="Pfam" id="PF13614"/>
    </source>
</evidence>